<keyword evidence="6 12" id="KW-0067">ATP-binding</keyword>
<keyword evidence="5" id="KW-0547">Nucleotide-binding</keyword>
<evidence type="ECO:0000256" key="6">
    <source>
        <dbReference type="ARBA" id="ARBA00022840"/>
    </source>
</evidence>
<evidence type="ECO:0000313" key="12">
    <source>
        <dbReference type="EMBL" id="EQB39141.1"/>
    </source>
</evidence>
<dbReference type="InterPro" id="IPR039421">
    <property type="entry name" value="Type_1_exporter"/>
</dbReference>
<protein>
    <submittedName>
        <fullName evidence="12">ABC transporter ATP-binding protein</fullName>
    </submittedName>
</protein>
<feature type="domain" description="ABC transmembrane type-1" evidence="11">
    <location>
        <begin position="27"/>
        <end position="321"/>
    </location>
</feature>
<comment type="caution">
    <text evidence="12">The sequence shown here is derived from an EMBL/GenBank/DDBJ whole genome shotgun (WGS) entry which is preliminary data.</text>
</comment>
<accession>T0JM49</accession>
<dbReference type="PROSITE" id="PS00211">
    <property type="entry name" value="ABC_TRANSPORTER_1"/>
    <property type="match status" value="1"/>
</dbReference>
<keyword evidence="13" id="KW-1185">Reference proteome</keyword>
<evidence type="ECO:0000256" key="3">
    <source>
        <dbReference type="ARBA" id="ARBA00022475"/>
    </source>
</evidence>
<dbReference type="PANTHER" id="PTHR43394:SF1">
    <property type="entry name" value="ATP-BINDING CASSETTE SUB-FAMILY B MEMBER 10, MITOCHONDRIAL"/>
    <property type="match status" value="1"/>
</dbReference>
<dbReference type="InterPro" id="IPR003593">
    <property type="entry name" value="AAA+_ATPase"/>
</dbReference>
<evidence type="ECO:0000256" key="7">
    <source>
        <dbReference type="ARBA" id="ARBA00022989"/>
    </source>
</evidence>
<dbReference type="Gene3D" id="3.40.50.300">
    <property type="entry name" value="P-loop containing nucleotide triphosphate hydrolases"/>
    <property type="match status" value="1"/>
</dbReference>
<evidence type="ECO:0000259" key="11">
    <source>
        <dbReference type="PROSITE" id="PS50929"/>
    </source>
</evidence>
<dbReference type="InterPro" id="IPR036640">
    <property type="entry name" value="ABC1_TM_sf"/>
</dbReference>
<comment type="subcellular location">
    <subcellularLocation>
        <location evidence="1">Cell membrane</location>
        <topology evidence="1">Multi-pass membrane protein</topology>
    </subcellularLocation>
</comment>
<dbReference type="Gene3D" id="1.20.1560.10">
    <property type="entry name" value="ABC transporter type 1, transmembrane domain"/>
    <property type="match status" value="1"/>
</dbReference>
<dbReference type="Pfam" id="PF00664">
    <property type="entry name" value="ABC_membrane"/>
    <property type="match status" value="1"/>
</dbReference>
<dbReference type="PROSITE" id="PS50929">
    <property type="entry name" value="ABC_TM1F"/>
    <property type="match status" value="1"/>
</dbReference>
<dbReference type="SUPFAM" id="SSF90123">
    <property type="entry name" value="ABC transporter transmembrane region"/>
    <property type="match status" value="1"/>
</dbReference>
<evidence type="ECO:0000256" key="9">
    <source>
        <dbReference type="SAM" id="Phobius"/>
    </source>
</evidence>
<dbReference type="InterPro" id="IPR011527">
    <property type="entry name" value="ABC1_TM_dom"/>
</dbReference>
<keyword evidence="8 9" id="KW-0472">Membrane</keyword>
<name>T0JM49_9BACT</name>
<evidence type="ECO:0000259" key="10">
    <source>
        <dbReference type="PROSITE" id="PS50893"/>
    </source>
</evidence>
<sequence>MNNKPITLKSIYRLILDKKPSLIYGQIITLLAILVSIPIPLMLPLMVDEVLLDKPAFFVNSIDFFLGSTTAFYYIAIVTLVVILLRFIYYFFGVIITKIFTKISKYVTYMIRVRLIEHLKITSMNEYVTLGSGAITSNLVTDVNTLDNFIITSVSKFISSVLTLVAVGIVMIIIDPILGILILIAQPLIMILSKKMAAITGKLKRDENSAIEEFQNNLGETLDLYAQIKASNKEDYFFTQATSHAKKVQTTSNEYGYKSVAYEKLSYTIFLVMFELIRASGLLLVAYSDLSIGMMFAMFGYIWFIMTPVQDILTMQYSYASAKSALGRINKILNLKTQVSGTKKIEKKDVDISIRDLSFAYADEKLILKNISLDIKAKSKIAFIGASGSGKTTLAQVLSGFYEKSSGELKYNSLNVEEIDKRSLRERVFLVLQMPILFNSTLRFNITMGDEHISDEEIYKALEIAQLKEMIEQMEDGLDTIVGRHGVRLSGGQRQRLSIARMIIANPSIVIFDESTSALDVHTEAKLQTIIEPLLKDKTVITIAHRLSTVKNAESIYVLDAGEIVQCGTHEELEAEEGYYMEFVKKQVL</sequence>
<dbReference type="PROSITE" id="PS50893">
    <property type="entry name" value="ABC_TRANSPORTER_2"/>
    <property type="match status" value="1"/>
</dbReference>
<dbReference type="GO" id="GO:0016887">
    <property type="term" value="F:ATP hydrolysis activity"/>
    <property type="evidence" value="ECO:0007669"/>
    <property type="project" value="InterPro"/>
</dbReference>
<evidence type="ECO:0000256" key="5">
    <source>
        <dbReference type="ARBA" id="ARBA00022741"/>
    </source>
</evidence>
<dbReference type="EMBL" id="AUPZ01000010">
    <property type="protein sequence ID" value="EQB39141.1"/>
    <property type="molecule type" value="Genomic_DNA"/>
</dbReference>
<dbReference type="PATRIC" id="fig|1172190.3.peg.1592"/>
<dbReference type="Proteomes" id="UP000015520">
    <property type="component" value="Unassembled WGS sequence"/>
</dbReference>
<keyword evidence="7 9" id="KW-1133">Transmembrane helix</keyword>
<dbReference type="FunFam" id="3.40.50.300:FF:000854">
    <property type="entry name" value="Multidrug ABC transporter ATP-binding protein"/>
    <property type="match status" value="1"/>
</dbReference>
<dbReference type="SMART" id="SM00382">
    <property type="entry name" value="AAA"/>
    <property type="match status" value="1"/>
</dbReference>
<proteinExistence type="predicted"/>
<keyword evidence="4 9" id="KW-0812">Transmembrane</keyword>
<dbReference type="InterPro" id="IPR017871">
    <property type="entry name" value="ABC_transporter-like_CS"/>
</dbReference>
<dbReference type="GO" id="GO:0015421">
    <property type="term" value="F:ABC-type oligopeptide transporter activity"/>
    <property type="evidence" value="ECO:0007669"/>
    <property type="project" value="TreeGrafter"/>
</dbReference>
<dbReference type="PANTHER" id="PTHR43394">
    <property type="entry name" value="ATP-DEPENDENT PERMEASE MDL1, MITOCHONDRIAL"/>
    <property type="match status" value="1"/>
</dbReference>
<organism evidence="12 13">
    <name type="scientific">Sulfurimonas hongkongensis</name>
    <dbReference type="NCBI Taxonomy" id="1172190"/>
    <lineage>
        <taxon>Bacteria</taxon>
        <taxon>Pseudomonadati</taxon>
        <taxon>Campylobacterota</taxon>
        <taxon>Epsilonproteobacteria</taxon>
        <taxon>Campylobacterales</taxon>
        <taxon>Sulfurimonadaceae</taxon>
        <taxon>Sulfurimonas</taxon>
    </lineage>
</organism>
<evidence type="ECO:0000256" key="8">
    <source>
        <dbReference type="ARBA" id="ARBA00023136"/>
    </source>
</evidence>
<dbReference type="CDD" id="cd07346">
    <property type="entry name" value="ABC_6TM_exporters"/>
    <property type="match status" value="1"/>
</dbReference>
<dbReference type="GO" id="GO:0005524">
    <property type="term" value="F:ATP binding"/>
    <property type="evidence" value="ECO:0007669"/>
    <property type="project" value="UniProtKB-KW"/>
</dbReference>
<reference evidence="12 13" key="1">
    <citation type="submission" date="2013-07" db="EMBL/GenBank/DDBJ databases">
        <title>Sulfurimonas hongkongensis AST-10 Genome Sequencing.</title>
        <authorList>
            <person name="Cai L."/>
            <person name="Zhang T."/>
        </authorList>
    </citation>
    <scope>NUCLEOTIDE SEQUENCE [LARGE SCALE GENOMIC DNA]</scope>
    <source>
        <strain evidence="12 13">AST-10</strain>
    </source>
</reference>
<dbReference type="SUPFAM" id="SSF52540">
    <property type="entry name" value="P-loop containing nucleoside triphosphate hydrolases"/>
    <property type="match status" value="1"/>
</dbReference>
<dbReference type="STRING" id="1172190.M947_08245"/>
<dbReference type="InterPro" id="IPR003439">
    <property type="entry name" value="ABC_transporter-like_ATP-bd"/>
</dbReference>
<evidence type="ECO:0000256" key="2">
    <source>
        <dbReference type="ARBA" id="ARBA00022448"/>
    </source>
</evidence>
<dbReference type="eggNOG" id="COG1132">
    <property type="taxonomic scope" value="Bacteria"/>
</dbReference>
<gene>
    <name evidence="12" type="ORF">M947_08245</name>
</gene>
<evidence type="ECO:0000256" key="1">
    <source>
        <dbReference type="ARBA" id="ARBA00004651"/>
    </source>
</evidence>
<dbReference type="Pfam" id="PF00005">
    <property type="entry name" value="ABC_tran"/>
    <property type="match status" value="1"/>
</dbReference>
<evidence type="ECO:0000256" key="4">
    <source>
        <dbReference type="ARBA" id="ARBA00022692"/>
    </source>
</evidence>
<feature type="domain" description="ABC transporter" evidence="10">
    <location>
        <begin position="352"/>
        <end position="586"/>
    </location>
</feature>
<keyword evidence="3" id="KW-1003">Cell membrane</keyword>
<dbReference type="RefSeq" id="WP_021287904.1">
    <property type="nucleotide sequence ID" value="NZ_AUPZ01000010.1"/>
</dbReference>
<dbReference type="InterPro" id="IPR027417">
    <property type="entry name" value="P-loop_NTPase"/>
</dbReference>
<feature type="transmembrane region" description="Helical" evidence="9">
    <location>
        <begin position="71"/>
        <end position="100"/>
    </location>
</feature>
<dbReference type="GO" id="GO:0005886">
    <property type="term" value="C:plasma membrane"/>
    <property type="evidence" value="ECO:0007669"/>
    <property type="project" value="UniProtKB-SubCell"/>
</dbReference>
<dbReference type="AlphaFoldDB" id="T0JM49"/>
<feature type="transmembrane region" description="Helical" evidence="9">
    <location>
        <begin position="21"/>
        <end position="43"/>
    </location>
</feature>
<feature type="transmembrane region" description="Helical" evidence="9">
    <location>
        <begin position="161"/>
        <end position="185"/>
    </location>
</feature>
<evidence type="ECO:0000313" key="13">
    <source>
        <dbReference type="Proteomes" id="UP000015520"/>
    </source>
</evidence>
<dbReference type="OrthoDB" id="9760168at2"/>
<keyword evidence="2" id="KW-0813">Transport</keyword>
<feature type="transmembrane region" description="Helical" evidence="9">
    <location>
        <begin position="292"/>
        <end position="313"/>
    </location>
</feature>